<dbReference type="EMBL" id="DS268118">
    <property type="protein sequence ID" value="KMU72023.1"/>
    <property type="molecule type" value="Genomic_DNA"/>
</dbReference>
<reference evidence="2" key="1">
    <citation type="journal article" date="2010" name="Genome Res.">
        <title>Population genomic sequencing of Coccidioides fungi reveals recent hybridization and transposon control.</title>
        <authorList>
            <person name="Neafsey D.E."/>
            <person name="Barker B.M."/>
            <person name="Sharpton T.J."/>
            <person name="Stajich J.E."/>
            <person name="Park D.J."/>
            <person name="Whiston E."/>
            <person name="Hung C.-Y."/>
            <person name="McMahan C."/>
            <person name="White J."/>
            <person name="Sykes S."/>
            <person name="Heiman D."/>
            <person name="Young S."/>
            <person name="Zeng Q."/>
            <person name="Abouelleil A."/>
            <person name="Aftuck L."/>
            <person name="Bessette D."/>
            <person name="Brown A."/>
            <person name="FitzGerald M."/>
            <person name="Lui A."/>
            <person name="Macdonald J.P."/>
            <person name="Priest M."/>
            <person name="Orbach M.J."/>
            <person name="Galgiani J.N."/>
            <person name="Kirkland T.N."/>
            <person name="Cole G.T."/>
            <person name="Birren B.W."/>
            <person name="Henn M.R."/>
            <person name="Taylor J.W."/>
            <person name="Rounsley S.D."/>
        </authorList>
    </citation>
    <scope>NUCLEOTIDE SEQUENCE [LARGE SCALE GENOMIC DNA]</scope>
    <source>
        <strain evidence="2">RMSCC 3703</strain>
    </source>
</reference>
<dbReference type="Proteomes" id="UP000054559">
    <property type="component" value="Unassembled WGS sequence"/>
</dbReference>
<evidence type="ECO:0000313" key="2">
    <source>
        <dbReference type="Proteomes" id="UP000054559"/>
    </source>
</evidence>
<sequence>MSFDQALGQAHQQASKEAVSLAFGKGDISTTFRAFLTGKSSKVGVPTPCIKGIKNWITECISQSWDAKIPSQDSDELGFREAHGNLLKLPRELGQGHSLMKRSTNSKD</sequence>
<proteinExistence type="predicted"/>
<dbReference type="AlphaFoldDB" id="A0A0J8QLD1"/>
<protein>
    <submittedName>
        <fullName evidence="1">Uncharacterized protein</fullName>
    </submittedName>
</protein>
<evidence type="ECO:0000313" key="1">
    <source>
        <dbReference type="EMBL" id="KMU72023.1"/>
    </source>
</evidence>
<name>A0A0J8QLD1_COCIT</name>
<accession>A0A0J8QLD1</accession>
<organism evidence="1 2">
    <name type="scientific">Coccidioides immitis RMSCC 3703</name>
    <dbReference type="NCBI Taxonomy" id="454286"/>
    <lineage>
        <taxon>Eukaryota</taxon>
        <taxon>Fungi</taxon>
        <taxon>Dikarya</taxon>
        <taxon>Ascomycota</taxon>
        <taxon>Pezizomycotina</taxon>
        <taxon>Eurotiomycetes</taxon>
        <taxon>Eurotiomycetidae</taxon>
        <taxon>Onygenales</taxon>
        <taxon>Onygenaceae</taxon>
        <taxon>Coccidioides</taxon>
    </lineage>
</organism>
<gene>
    <name evidence="1" type="ORF">CISG_00332</name>
</gene>